<evidence type="ECO:0000256" key="2">
    <source>
        <dbReference type="ARBA" id="ARBA00023125"/>
    </source>
</evidence>
<dbReference type="InterPro" id="IPR003441">
    <property type="entry name" value="NAC-dom"/>
</dbReference>
<dbReference type="PANTHER" id="PTHR31744:SF210">
    <property type="entry name" value="NAC DOMAIN-CONTAINING PROTEIN 86-LIKE"/>
    <property type="match status" value="1"/>
</dbReference>
<dbReference type="PANTHER" id="PTHR31744">
    <property type="entry name" value="PROTEIN CUP-SHAPED COTYLEDON 2-RELATED"/>
    <property type="match status" value="1"/>
</dbReference>
<proteinExistence type="predicted"/>
<evidence type="ECO:0000256" key="1">
    <source>
        <dbReference type="ARBA" id="ARBA00023015"/>
    </source>
</evidence>
<evidence type="ECO:0000256" key="5">
    <source>
        <dbReference type="SAM" id="Phobius"/>
    </source>
</evidence>
<reference evidence="7 8" key="1">
    <citation type="submission" date="2021-05" db="EMBL/GenBank/DDBJ databases">
        <title>Genome Assembly of Synthetic Allotetraploid Brassica napus Reveals Homoeologous Exchanges between Subgenomes.</title>
        <authorList>
            <person name="Davis J.T."/>
        </authorList>
    </citation>
    <scope>NUCLEOTIDE SEQUENCE [LARGE SCALE GENOMIC DNA]</scope>
    <source>
        <strain evidence="8">cv. Da-Ae</strain>
        <tissue evidence="7">Seedling</tissue>
    </source>
</reference>
<evidence type="ECO:0000313" key="8">
    <source>
        <dbReference type="Proteomes" id="UP000824890"/>
    </source>
</evidence>
<dbReference type="Gene3D" id="2.170.150.80">
    <property type="entry name" value="NAC domain"/>
    <property type="match status" value="1"/>
</dbReference>
<keyword evidence="5" id="KW-0472">Membrane</keyword>
<gene>
    <name evidence="7" type="ORF">HID58_044483</name>
</gene>
<keyword evidence="2" id="KW-0238">DNA-binding</keyword>
<keyword evidence="3" id="KW-0804">Transcription</keyword>
<evidence type="ECO:0000256" key="4">
    <source>
        <dbReference type="ARBA" id="ARBA00023242"/>
    </source>
</evidence>
<sequence length="541" mass="61244">MGRRGGSSETSSLAPGFRFHPTDEELVRYYLKRKICNKPFKFDAISVTHVYKSEPWDLPSQSKLKSRDLEWYFFSVLDNKYSNGSKTNRATEMGYWKTTGKDREIRNGSRVVGMKKTLVYHKGRAPRGERSNWVMHEYRLVDDEIVKAGVQKDAYVLCKIFQKSGSGPKNGEQYGAPFVEEEWEEEDGMTFEPNQDPGSLEDQVYVDIHDIDQVCVLKLDVYDAIPIHLGFDQGESSNNVETNHSDTTNYIQPGNYVHDNFEGPVDLSEEEQQLIIRDALFPDEENGCGVKDEITANLQSCDNIFETDASLYNDFPVEGNYFTGEEFLDPNDGLYLETNDLNSTEQDGFNFEDYLTFFDEDDQNLTFDPSQLMGTGDVIPDQEELFQMAETKELEKEEASGGKHVVEEKENDEACCSKQVNADTTEFEPDYKNSVLKKASHMFGAIPTPTEFVSEILTKDGVVRLQAGQSSGSVHVSMITVSDSNMGWSYSKNGDLCFGMVQENVPGKSENNLTRVMLIFICFWVLVLSVSFKISTLVSSR</sequence>
<evidence type="ECO:0000259" key="6">
    <source>
        <dbReference type="PROSITE" id="PS51005"/>
    </source>
</evidence>
<dbReference type="PROSITE" id="PS51005">
    <property type="entry name" value="NAC"/>
    <property type="match status" value="1"/>
</dbReference>
<organism evidence="7 8">
    <name type="scientific">Brassica napus</name>
    <name type="common">Rape</name>
    <dbReference type="NCBI Taxonomy" id="3708"/>
    <lineage>
        <taxon>Eukaryota</taxon>
        <taxon>Viridiplantae</taxon>
        <taxon>Streptophyta</taxon>
        <taxon>Embryophyta</taxon>
        <taxon>Tracheophyta</taxon>
        <taxon>Spermatophyta</taxon>
        <taxon>Magnoliopsida</taxon>
        <taxon>eudicotyledons</taxon>
        <taxon>Gunneridae</taxon>
        <taxon>Pentapetalae</taxon>
        <taxon>rosids</taxon>
        <taxon>malvids</taxon>
        <taxon>Brassicales</taxon>
        <taxon>Brassicaceae</taxon>
        <taxon>Brassiceae</taxon>
        <taxon>Brassica</taxon>
    </lineage>
</organism>
<dbReference type="Proteomes" id="UP000824890">
    <property type="component" value="Unassembled WGS sequence"/>
</dbReference>
<feature type="transmembrane region" description="Helical" evidence="5">
    <location>
        <begin position="516"/>
        <end position="538"/>
    </location>
</feature>
<feature type="domain" description="NAC" evidence="6">
    <location>
        <begin position="13"/>
        <end position="163"/>
    </location>
</feature>
<evidence type="ECO:0000256" key="3">
    <source>
        <dbReference type="ARBA" id="ARBA00023163"/>
    </source>
</evidence>
<dbReference type="Pfam" id="PF02365">
    <property type="entry name" value="NAM"/>
    <property type="match status" value="1"/>
</dbReference>
<keyword evidence="1" id="KW-0805">Transcription regulation</keyword>
<accession>A0ABQ8BJI9</accession>
<keyword evidence="5" id="KW-0812">Transmembrane</keyword>
<protein>
    <recommendedName>
        <fullName evidence="6">NAC domain-containing protein</fullName>
    </recommendedName>
</protein>
<dbReference type="SUPFAM" id="SSF101941">
    <property type="entry name" value="NAC domain"/>
    <property type="match status" value="1"/>
</dbReference>
<name>A0ABQ8BJI9_BRANA</name>
<keyword evidence="4" id="KW-0539">Nucleus</keyword>
<keyword evidence="5" id="KW-1133">Transmembrane helix</keyword>
<dbReference type="InterPro" id="IPR036093">
    <property type="entry name" value="NAC_dom_sf"/>
</dbReference>
<comment type="caution">
    <text evidence="7">The sequence shown here is derived from an EMBL/GenBank/DDBJ whole genome shotgun (WGS) entry which is preliminary data.</text>
</comment>
<dbReference type="EMBL" id="JAGKQM010000011">
    <property type="protein sequence ID" value="KAH0904980.1"/>
    <property type="molecule type" value="Genomic_DNA"/>
</dbReference>
<keyword evidence="8" id="KW-1185">Reference proteome</keyword>
<evidence type="ECO:0000313" key="7">
    <source>
        <dbReference type="EMBL" id="KAH0904980.1"/>
    </source>
</evidence>